<dbReference type="KEGG" id="pry:Prubr_23930"/>
<dbReference type="Pfam" id="PF01145">
    <property type="entry name" value="Band_7"/>
    <property type="match status" value="1"/>
</dbReference>
<evidence type="ECO:0000256" key="1">
    <source>
        <dbReference type="SAM" id="Coils"/>
    </source>
</evidence>
<keyword evidence="1" id="KW-0175">Coiled coil</keyword>
<evidence type="ECO:0000313" key="3">
    <source>
        <dbReference type="EMBL" id="BCJ65372.1"/>
    </source>
</evidence>
<accession>A0A810MWF5</accession>
<protein>
    <recommendedName>
        <fullName evidence="2">Band 7 domain-containing protein</fullName>
    </recommendedName>
</protein>
<dbReference type="InterPro" id="IPR001107">
    <property type="entry name" value="Band_7"/>
</dbReference>
<gene>
    <name evidence="3" type="ORF">Prubr_23930</name>
</gene>
<proteinExistence type="predicted"/>
<feature type="domain" description="Band 7" evidence="2">
    <location>
        <begin position="37"/>
        <end position="201"/>
    </location>
</feature>
<dbReference type="EMBL" id="AP023359">
    <property type="protein sequence ID" value="BCJ65372.1"/>
    <property type="molecule type" value="Genomic_DNA"/>
</dbReference>
<dbReference type="AlphaFoldDB" id="A0A810MWF5"/>
<reference evidence="3" key="1">
    <citation type="submission" date="2020-08" db="EMBL/GenBank/DDBJ databases">
        <title>Whole genome shotgun sequence of Polymorphospora rubra NBRC 101157.</title>
        <authorList>
            <person name="Komaki H."/>
            <person name="Tamura T."/>
        </authorList>
    </citation>
    <scope>NUCLEOTIDE SEQUENCE</scope>
    <source>
        <strain evidence="3">NBRC 101157</strain>
    </source>
</reference>
<dbReference type="Gene3D" id="3.30.479.30">
    <property type="entry name" value="Band 7 domain"/>
    <property type="match status" value="1"/>
</dbReference>
<name>A0A810MWF5_9ACTN</name>
<feature type="coiled-coil region" evidence="1">
    <location>
        <begin position="194"/>
        <end position="232"/>
    </location>
</feature>
<dbReference type="InterPro" id="IPR036013">
    <property type="entry name" value="Band_7/SPFH_dom_sf"/>
</dbReference>
<dbReference type="RefSeq" id="WP_212824796.1">
    <property type="nucleotide sequence ID" value="NZ_AP023359.1"/>
</dbReference>
<evidence type="ECO:0000259" key="2">
    <source>
        <dbReference type="Pfam" id="PF01145"/>
    </source>
</evidence>
<sequence>MADVTSRLFLRHLRGAPTSWVRHLVNGKIRHEGIGQSYWYRPLVSVLSEVPIDDRELPLLFHARTGDFADVTVQATVTYRVADPAVAATRLDFSVDPRNGTARSRPLDQVATLLAELAQQPALDLLARVPLAEALTNIAPVREAVSAALRAEPRLDDIGVAVVSARVVAVRPEPEMERALQTPTREAVQVESDRATYARRAQAVEQERAIAENEMQNKIELARREQQLVEQRGANDRRKIELAAAAELAAAQGKAEREKVANTAAAERARVLAAAEADKERTLAGARADGVRAVGLAEAEAESAKLAAYADLPPGVLQALAVKELAGQLPAINQLTVTPDMLTDLLARLGGPR</sequence>
<keyword evidence="4" id="KW-1185">Reference proteome</keyword>
<organism evidence="3 4">
    <name type="scientific">Polymorphospora rubra</name>
    <dbReference type="NCBI Taxonomy" id="338584"/>
    <lineage>
        <taxon>Bacteria</taxon>
        <taxon>Bacillati</taxon>
        <taxon>Actinomycetota</taxon>
        <taxon>Actinomycetes</taxon>
        <taxon>Micromonosporales</taxon>
        <taxon>Micromonosporaceae</taxon>
        <taxon>Polymorphospora</taxon>
    </lineage>
</organism>
<dbReference type="Proteomes" id="UP000680866">
    <property type="component" value="Chromosome"/>
</dbReference>
<dbReference type="SUPFAM" id="SSF117892">
    <property type="entry name" value="Band 7/SPFH domain"/>
    <property type="match status" value="1"/>
</dbReference>
<evidence type="ECO:0000313" key="4">
    <source>
        <dbReference type="Proteomes" id="UP000680866"/>
    </source>
</evidence>